<evidence type="ECO:0000256" key="7">
    <source>
        <dbReference type="ARBA" id="ARBA00023136"/>
    </source>
</evidence>
<keyword evidence="7 8" id="KW-0472">Membrane</keyword>
<comment type="similarity">
    <text evidence="2">Belongs to the multi antimicrobial extrusion (MATE) (TC 2.A.66.1) family.</text>
</comment>
<feature type="transmembrane region" description="Helical" evidence="8">
    <location>
        <begin position="317"/>
        <end position="339"/>
    </location>
</feature>
<sequence length="444" mass="45558">MSEPVASPTTRRALDREILALALPAFATLVSEPLLLMADSAFIGHLGTSQLAGFGIASNVLGILIGLCIFLAYGTTGTVARRLGAGDRAAALAGGFNGLVLAVGLGALLCLGLQLVLPQVIGAYGVTPDVARAASSYLRIAAFGLPSILLLLASTGVLRGLQDTRTPLYVAVATNVVNIGLNFTLVYGLRLGIIGSALGTLAAQSAAALFLASVVVRRARSAGAHLRFHPAGVLSAARSGVWLVARTATLQVAITLTTVVAATGGAVALGAHQVINSLWSLLAFALDAIAIAGQAIVGRYLGAGEVTVGRAITRRMVGWGLVCGAVFGLVVAATAPLYVGVFTADADVQRLVRTIMWVTAVITPVSGIVFVLDGVLIGAGDGRYLALAGLIALLAYAPLALTVDVLHAGLVWLWAAYGAFMIARMLTLLLRARGRRWMRVGAEV</sequence>
<keyword evidence="3" id="KW-0813">Transport</keyword>
<feature type="transmembrane region" description="Helical" evidence="8">
    <location>
        <begin position="351"/>
        <end position="372"/>
    </location>
</feature>
<dbReference type="InterPro" id="IPR048279">
    <property type="entry name" value="MdtK-like"/>
</dbReference>
<feature type="transmembrane region" description="Helical" evidence="8">
    <location>
        <begin position="277"/>
        <end position="297"/>
    </location>
</feature>
<protein>
    <submittedName>
        <fullName evidence="9">MATE family efflux protein</fullName>
    </submittedName>
</protein>
<feature type="transmembrane region" description="Helical" evidence="8">
    <location>
        <begin position="248"/>
        <end position="271"/>
    </location>
</feature>
<evidence type="ECO:0000256" key="5">
    <source>
        <dbReference type="ARBA" id="ARBA00022692"/>
    </source>
</evidence>
<evidence type="ECO:0000313" key="10">
    <source>
        <dbReference type="Proteomes" id="UP000704762"/>
    </source>
</evidence>
<comment type="subcellular location">
    <subcellularLocation>
        <location evidence="1">Cell membrane</location>
        <topology evidence="1">Multi-pass membrane protein</topology>
    </subcellularLocation>
</comment>
<evidence type="ECO:0000256" key="2">
    <source>
        <dbReference type="ARBA" id="ARBA00010199"/>
    </source>
</evidence>
<keyword evidence="4" id="KW-1003">Cell membrane</keyword>
<dbReference type="RefSeq" id="WP_338041243.1">
    <property type="nucleotide sequence ID" value="NZ_BAAAQP010000002.1"/>
</dbReference>
<dbReference type="NCBIfam" id="TIGR00797">
    <property type="entry name" value="matE"/>
    <property type="match status" value="1"/>
</dbReference>
<dbReference type="InterPro" id="IPR044644">
    <property type="entry name" value="DinF-like"/>
</dbReference>
<organism evidence="9 10">
    <name type="scientific">Microlunatus panaciterrae</name>
    <dbReference type="NCBI Taxonomy" id="400768"/>
    <lineage>
        <taxon>Bacteria</taxon>
        <taxon>Bacillati</taxon>
        <taxon>Actinomycetota</taxon>
        <taxon>Actinomycetes</taxon>
        <taxon>Propionibacteriales</taxon>
        <taxon>Propionibacteriaceae</taxon>
        <taxon>Microlunatus</taxon>
    </lineage>
</organism>
<gene>
    <name evidence="9" type="ORF">JOE57_001945</name>
</gene>
<dbReference type="PIRSF" id="PIRSF006603">
    <property type="entry name" value="DinF"/>
    <property type="match status" value="1"/>
</dbReference>
<evidence type="ECO:0000256" key="3">
    <source>
        <dbReference type="ARBA" id="ARBA00022448"/>
    </source>
</evidence>
<evidence type="ECO:0000256" key="6">
    <source>
        <dbReference type="ARBA" id="ARBA00022989"/>
    </source>
</evidence>
<feature type="transmembrane region" description="Helical" evidence="8">
    <location>
        <begin position="384"/>
        <end position="403"/>
    </location>
</feature>
<keyword evidence="10" id="KW-1185">Reference proteome</keyword>
<dbReference type="EMBL" id="JAFBCF010000001">
    <property type="protein sequence ID" value="MBM7799024.1"/>
    <property type="molecule type" value="Genomic_DNA"/>
</dbReference>
<proteinExistence type="inferred from homology"/>
<dbReference type="CDD" id="cd13136">
    <property type="entry name" value="MATE_DinF_like"/>
    <property type="match status" value="1"/>
</dbReference>
<dbReference type="Pfam" id="PF01554">
    <property type="entry name" value="MatE"/>
    <property type="match status" value="2"/>
</dbReference>
<feature type="transmembrane region" description="Helical" evidence="8">
    <location>
        <begin position="94"/>
        <end position="117"/>
    </location>
</feature>
<feature type="transmembrane region" description="Helical" evidence="8">
    <location>
        <begin position="168"/>
        <end position="187"/>
    </location>
</feature>
<evidence type="ECO:0000256" key="8">
    <source>
        <dbReference type="SAM" id="Phobius"/>
    </source>
</evidence>
<comment type="caution">
    <text evidence="9">The sequence shown here is derived from an EMBL/GenBank/DDBJ whole genome shotgun (WGS) entry which is preliminary data.</text>
</comment>
<feature type="transmembrane region" description="Helical" evidence="8">
    <location>
        <begin position="137"/>
        <end position="161"/>
    </location>
</feature>
<feature type="transmembrane region" description="Helical" evidence="8">
    <location>
        <begin position="193"/>
        <end position="216"/>
    </location>
</feature>
<keyword evidence="5 8" id="KW-0812">Transmembrane</keyword>
<accession>A0ABS2RM60</accession>
<feature type="transmembrane region" description="Helical" evidence="8">
    <location>
        <begin position="409"/>
        <end position="430"/>
    </location>
</feature>
<keyword evidence="6 8" id="KW-1133">Transmembrane helix</keyword>
<evidence type="ECO:0000256" key="1">
    <source>
        <dbReference type="ARBA" id="ARBA00004651"/>
    </source>
</evidence>
<dbReference type="PANTHER" id="PTHR42893">
    <property type="entry name" value="PROTEIN DETOXIFICATION 44, CHLOROPLASTIC-RELATED"/>
    <property type="match status" value="1"/>
</dbReference>
<evidence type="ECO:0000256" key="4">
    <source>
        <dbReference type="ARBA" id="ARBA00022475"/>
    </source>
</evidence>
<dbReference type="PANTHER" id="PTHR42893:SF46">
    <property type="entry name" value="PROTEIN DETOXIFICATION 44, CHLOROPLASTIC"/>
    <property type="match status" value="1"/>
</dbReference>
<dbReference type="InterPro" id="IPR002528">
    <property type="entry name" value="MATE_fam"/>
</dbReference>
<reference evidence="9 10" key="1">
    <citation type="submission" date="2021-01" db="EMBL/GenBank/DDBJ databases">
        <title>Sequencing the genomes of 1000 actinobacteria strains.</title>
        <authorList>
            <person name="Klenk H.-P."/>
        </authorList>
    </citation>
    <scope>NUCLEOTIDE SEQUENCE [LARGE SCALE GENOMIC DNA]</scope>
    <source>
        <strain evidence="9 10">DSM 18662</strain>
    </source>
</reference>
<feature type="transmembrane region" description="Helical" evidence="8">
    <location>
        <begin position="50"/>
        <end position="73"/>
    </location>
</feature>
<evidence type="ECO:0000313" key="9">
    <source>
        <dbReference type="EMBL" id="MBM7799024.1"/>
    </source>
</evidence>
<dbReference type="Proteomes" id="UP000704762">
    <property type="component" value="Unassembled WGS sequence"/>
</dbReference>
<name>A0ABS2RM60_9ACTN</name>
<feature type="transmembrane region" description="Helical" evidence="8">
    <location>
        <begin position="18"/>
        <end position="38"/>
    </location>
</feature>